<dbReference type="RefSeq" id="WP_243366183.1">
    <property type="nucleotide sequence ID" value="NZ_CP094348.1"/>
</dbReference>
<reference evidence="2" key="2">
    <citation type="submission" date="2022-04" db="EMBL/GenBank/DDBJ databases">
        <title>Antimicrobial genetic elements in methicillin-resistant Macrococcus armenti.</title>
        <authorList>
            <person name="Keller J.E."/>
            <person name="Schwendener S."/>
            <person name="Pantucek R."/>
            <person name="Perreten V."/>
        </authorList>
    </citation>
    <scope>NUCLEOTIDE SEQUENCE</scope>
    <source>
        <strain evidence="2">CCM 2609</strain>
    </source>
</reference>
<organism evidence="2 3">
    <name type="scientific">Macrococcus armenti</name>
    <dbReference type="NCBI Taxonomy" id="2875764"/>
    <lineage>
        <taxon>Bacteria</taxon>
        <taxon>Bacillati</taxon>
        <taxon>Bacillota</taxon>
        <taxon>Bacilli</taxon>
        <taxon>Bacillales</taxon>
        <taxon>Staphylococcaceae</taxon>
        <taxon>Macrococcus</taxon>
    </lineage>
</organism>
<evidence type="ECO:0000259" key="1">
    <source>
        <dbReference type="Pfam" id="PF01935"/>
    </source>
</evidence>
<dbReference type="SUPFAM" id="SSF52540">
    <property type="entry name" value="P-loop containing nucleoside triphosphate hydrolases"/>
    <property type="match status" value="1"/>
</dbReference>
<reference evidence="2" key="1">
    <citation type="submission" date="2022-03" db="EMBL/GenBank/DDBJ databases">
        <authorList>
            <person name="Vrbovska V."/>
            <person name="Kovarovic V."/>
            <person name="Botka T."/>
            <person name="Pantucek R."/>
        </authorList>
    </citation>
    <scope>NUCLEOTIDE SEQUENCE</scope>
    <source>
        <strain evidence="2">CCM 2609</strain>
    </source>
</reference>
<feature type="domain" description="Helicase HerA central" evidence="1">
    <location>
        <begin position="1436"/>
        <end position="1637"/>
    </location>
</feature>
<accession>A0ABY3ZVI3</accession>
<protein>
    <submittedName>
        <fullName evidence="2">DUF87 domain-containing protein</fullName>
    </submittedName>
</protein>
<dbReference type="Gene3D" id="3.40.50.300">
    <property type="entry name" value="P-loop containing nucleotide triphosphate hydrolases"/>
    <property type="match status" value="1"/>
</dbReference>
<keyword evidence="3" id="KW-1185">Reference proteome</keyword>
<dbReference type="EMBL" id="CP094348">
    <property type="protein sequence ID" value="UOB20896.1"/>
    <property type="molecule type" value="Genomic_DNA"/>
</dbReference>
<dbReference type="PANTHER" id="PTHR30121:SF6">
    <property type="entry name" value="SLR6007 PROTEIN"/>
    <property type="match status" value="1"/>
</dbReference>
<dbReference type="InterPro" id="IPR027417">
    <property type="entry name" value="P-loop_NTPase"/>
</dbReference>
<evidence type="ECO:0000313" key="2">
    <source>
        <dbReference type="EMBL" id="UOB20896.1"/>
    </source>
</evidence>
<dbReference type="Proteomes" id="UP000830343">
    <property type="component" value="Chromosome"/>
</dbReference>
<evidence type="ECO:0000313" key="3">
    <source>
        <dbReference type="Proteomes" id="UP000830343"/>
    </source>
</evidence>
<dbReference type="InterPro" id="IPR051162">
    <property type="entry name" value="T4SS_component"/>
</dbReference>
<dbReference type="PANTHER" id="PTHR30121">
    <property type="entry name" value="UNCHARACTERIZED PROTEIN YJGR-RELATED"/>
    <property type="match status" value="1"/>
</dbReference>
<proteinExistence type="predicted"/>
<gene>
    <name evidence="2" type="ORF">MRZ06_02105</name>
</gene>
<name>A0ABY3ZVI3_9STAP</name>
<sequence length="1779" mass="206664">MSNQYYKFLANQLFGYLDDTYLVEGNRYYLILNSEEEINNLEQEINNLNYSNINRFSSPEFNFSTASYHVEGIDTILVFAKQNVTHDFLVTIRNKVSLQKHEWKDTAVVFVMKENLDSITNGASSLSKQGSPFHSAQLKKNLLDILNEKHDLKSIKKLSVEEKKVLEFIVDHNFNDEFANYTLMDFEAVFSILEQGEITDNDYFQLGLFQDNSLASYTGNDIRKRLEENKRLFEEVSGYHDRGNAKERIEDNFAGTTTVSSLSNEAKWQETNFESVIRARDKMNAIKKIRIEYLEEDFLSQFETMDVWDRASGKSKVKQRDRNIILFNYDNQELQDIIIPFDTTDTIHEKHIVSRSSKFFELESKDKIHVAFNHVGRNKLKVVTSNLSPFKTFYLEFTYKHNNENPHTFKFKILIVNFKAQLIEDIRTSYAFKLAQKEKELEWVLTLDNNSISIGEGDVLLENVDTVGSIYDIDQDKKQVFNLDPLISQDVDDLYIKFVIDHVTYKFTLNELSNKPVPALASVIMRNVYAKQRSMMIHDKKLIQGNEEYYLHADFKRTLAYESTMIKHRYCSAQIIGDDLLEETLDISADIRAAYIELCDVIQSKKTLPSVMYFDDEITAAAVNYCDLVEAEIERLPDNKVIVDEKVKNIHQLGMIRSHDVFYMTPLHPLLLRYEIEKTQKIDGEELHERILKQYNASSLLPFYVNGKDYYFAEFDEQSPRWLTYKHYKKTNKLSSELTSFIVTSRINDFKKHFKYLFEVNHQFALKIRFINLSNIKVLFNGIITHLLDEFEKAEHLNYVNPIDVYMDNQGTDQLIQEFYNAVDVEQLNVLFNVKLKAKLKRKFELEDILFVLKDKVNVYRTQKETLYHITFFNFDQEPRFSINDYNQLTCSVNENGLLSNMSYTKIGNEYSTGFGLMGLTHKNALLKSAMYFNSLAANARDGYLNPFDSKETIVNNVTSLDRQDIEHVFKRTNWVTFIDPSVDLSYFNDNDYELYVIHYNDQTSSQNYESITVTDNTEIYEKVLKDFLTKVHPNYEVHSIENVIRSFNILNGEWLLRIVGSKSNRLQGIDHTVREKLSIISAYKNLLAMLEQTKVVWIPVSLEEIIRVSRQQGLDSSSDIFSAKLLEHKGSISDDLLFLGIEIDEMMRVKVHFLPVEVKIGINDSSVIKKASEQINHLYKLLNSKLVQKTDTSFTQHFYRTFFLNIYFANLKKFLDNGILTSDKYTKMFDNKSWILNEDVEFSNEINASLAEGIIFSFRQGQVYRKLIKNNVTHQLEVTFSEYDGYNDAQQEYYTIKDDILSERKGIDLKIFKEAAYYKETYIRDEALDDPINLDEDKVAEEQETYEVRSVIEEYNSEEPQETLQENVHVVEDKVSEVQVTTETNITEHPTFEETPALTVNEVSELGSDVRIPIGTIAGSTNKIYWEYGNPLLPNRHLLITGKSGQGKTYFMQCLLYEFAKHNLDSLIVDYTDGFLPNQLEPTFVEALGDNINNRFVFASKLPINPFKREQIDLGGVFFPEKDDDVADRVVQIIDFVFSLGIQQNNLLKETIIEGLRRYDEKYTFTKLKNDLAQLEGAQAQSLMGRINTLLNKDPFTYDEETFEWSQVFNFSGKVNIIQLKGFAQDVQKVLTEFLLWDLYNYSQREGNKNKPIPVLLDEMQNLNHKDSSPTNKILREGRKFGWSSWLATQSISSIKNAGGDTSALYNAAMQIHFAAPEDQVPVIGKMLSNDIHARRKWESKLSTLNKGECIVSGYFKNNETLEKVIEVVHIDSLESRI</sequence>
<dbReference type="InterPro" id="IPR002789">
    <property type="entry name" value="HerA_central"/>
</dbReference>
<dbReference type="Pfam" id="PF01935">
    <property type="entry name" value="DUF87"/>
    <property type="match status" value="1"/>
</dbReference>